<dbReference type="AlphaFoldDB" id="A0A4R1RD26"/>
<dbReference type="EMBL" id="SLUN01000020">
    <property type="protein sequence ID" value="TCL63733.1"/>
    <property type="molecule type" value="Genomic_DNA"/>
</dbReference>
<keyword evidence="2" id="KW-1185">Reference proteome</keyword>
<evidence type="ECO:0000313" key="1">
    <source>
        <dbReference type="EMBL" id="TCL63733.1"/>
    </source>
</evidence>
<evidence type="ECO:0000313" key="2">
    <source>
        <dbReference type="Proteomes" id="UP000295008"/>
    </source>
</evidence>
<name>A0A4R1RD26_HYDET</name>
<protein>
    <submittedName>
        <fullName evidence="1">Uncharacterized protein</fullName>
    </submittedName>
</protein>
<accession>A0A4R1RD26</accession>
<sequence length="58" mass="6642">MVYKLSLSEVQQVCNSCEQYVKDSESCRDNNGGVKTLKTLRRCPKWDAHYGSPCILQM</sequence>
<organism evidence="1 2">
    <name type="scientific">Hydrogenispora ethanolica</name>
    <dbReference type="NCBI Taxonomy" id="1082276"/>
    <lineage>
        <taxon>Bacteria</taxon>
        <taxon>Bacillati</taxon>
        <taxon>Bacillota</taxon>
        <taxon>Hydrogenispora</taxon>
    </lineage>
</organism>
<reference evidence="1 2" key="1">
    <citation type="submission" date="2019-03" db="EMBL/GenBank/DDBJ databases">
        <title>Genomic Encyclopedia of Type Strains, Phase IV (KMG-IV): sequencing the most valuable type-strain genomes for metagenomic binning, comparative biology and taxonomic classification.</title>
        <authorList>
            <person name="Goeker M."/>
        </authorList>
    </citation>
    <scope>NUCLEOTIDE SEQUENCE [LARGE SCALE GENOMIC DNA]</scope>
    <source>
        <strain evidence="1 2">LX-B</strain>
    </source>
</reference>
<gene>
    <name evidence="1" type="ORF">EDC14_102018</name>
</gene>
<proteinExistence type="predicted"/>
<dbReference type="Proteomes" id="UP000295008">
    <property type="component" value="Unassembled WGS sequence"/>
</dbReference>
<comment type="caution">
    <text evidence="1">The sequence shown here is derived from an EMBL/GenBank/DDBJ whole genome shotgun (WGS) entry which is preliminary data.</text>
</comment>